<evidence type="ECO:0000313" key="6">
    <source>
        <dbReference type="EMBL" id="RGM40239.1"/>
    </source>
</evidence>
<dbReference type="PANTHER" id="PTHR12789:SF0">
    <property type="entry name" value="DENSITY-REGULATED PROTEIN"/>
    <property type="match status" value="1"/>
</dbReference>
<dbReference type="Proteomes" id="UP000285109">
    <property type="component" value="Unassembled WGS sequence"/>
</dbReference>
<evidence type="ECO:0000313" key="9">
    <source>
        <dbReference type="Proteomes" id="UP000260780"/>
    </source>
</evidence>
<evidence type="ECO:0000313" key="11">
    <source>
        <dbReference type="Proteomes" id="UP000283485"/>
    </source>
</evidence>
<dbReference type="PIRSF" id="PIRSF037511">
    <property type="entry name" value="Transl_init_SUI1_pro"/>
    <property type="match status" value="1"/>
</dbReference>
<dbReference type="GO" id="GO:0002188">
    <property type="term" value="P:translation reinitiation"/>
    <property type="evidence" value="ECO:0007669"/>
    <property type="project" value="TreeGrafter"/>
</dbReference>
<dbReference type="STRING" id="310297.BHV76_01665"/>
<evidence type="ECO:0000256" key="1">
    <source>
        <dbReference type="ARBA" id="ARBA00005422"/>
    </source>
</evidence>
<dbReference type="Gene3D" id="3.30.780.10">
    <property type="entry name" value="SUI1-like domain"/>
    <property type="match status" value="1"/>
</dbReference>
<keyword evidence="5" id="KW-0396">Initiation factor</keyword>
<evidence type="ECO:0000313" key="8">
    <source>
        <dbReference type="EMBL" id="RHM98963.1"/>
    </source>
</evidence>
<dbReference type="InterPro" id="IPR001950">
    <property type="entry name" value="SUI1"/>
</dbReference>
<dbReference type="EMBL" id="QRQK01000007">
    <property type="protein sequence ID" value="RHM98963.1"/>
    <property type="molecule type" value="Genomic_DNA"/>
</dbReference>
<evidence type="ECO:0000313" key="12">
    <source>
        <dbReference type="Proteomes" id="UP000285109"/>
    </source>
</evidence>
<proteinExistence type="inferred from homology"/>
<sequence length="112" mass="12581">MKKNDWKDRLNIVYSTNPDFNYQLDEEEEPATVDPKQQKLRVSIEKKGRGGKTVTVISGFIGPEDDLKELGRLLKTKCGVGGAVKDGEILIQGEFKQRIIDLLKAEGFSQTK</sequence>
<dbReference type="Proteomes" id="UP000260780">
    <property type="component" value="Unassembled WGS sequence"/>
</dbReference>
<dbReference type="EMBL" id="QSTF01000018">
    <property type="protein sequence ID" value="RGM40239.1"/>
    <property type="molecule type" value="Genomic_DNA"/>
</dbReference>
<protein>
    <submittedName>
        <fullName evidence="5">Translation initiation factor</fullName>
    </submittedName>
</protein>
<accession>A0A3E4N4G2</accession>
<name>A0A3E4N4G2_9BACT</name>
<comment type="caution">
    <text evidence="5">The sequence shown here is derived from an EMBL/GenBank/DDBJ whole genome shotgun (WGS) entry which is preliminary data.</text>
</comment>
<evidence type="ECO:0000313" key="5">
    <source>
        <dbReference type="EMBL" id="RGK56938.1"/>
    </source>
</evidence>
<dbReference type="RefSeq" id="WP_117671325.1">
    <property type="nucleotide sequence ID" value="NZ_CABOGR010000007.1"/>
</dbReference>
<dbReference type="SUPFAM" id="SSF55159">
    <property type="entry name" value="eIF1-like"/>
    <property type="match status" value="1"/>
</dbReference>
<keyword evidence="3" id="KW-0648">Protein biosynthesis</keyword>
<dbReference type="GO" id="GO:0003729">
    <property type="term" value="F:mRNA binding"/>
    <property type="evidence" value="ECO:0007669"/>
    <property type="project" value="TreeGrafter"/>
</dbReference>
<dbReference type="AlphaFoldDB" id="A0A3E4N4G2"/>
<dbReference type="CDD" id="cd11567">
    <property type="entry name" value="YciH_like"/>
    <property type="match status" value="1"/>
</dbReference>
<dbReference type="InterPro" id="IPR005872">
    <property type="entry name" value="SUI1_arc_bac"/>
</dbReference>
<dbReference type="GO" id="GO:0006417">
    <property type="term" value="P:regulation of translation"/>
    <property type="evidence" value="ECO:0007669"/>
    <property type="project" value="UniProtKB-KW"/>
</dbReference>
<dbReference type="PANTHER" id="PTHR12789">
    <property type="entry name" value="DENSITY-REGULATED PROTEIN HOMOLOG"/>
    <property type="match status" value="1"/>
</dbReference>
<dbReference type="GO" id="GO:0001731">
    <property type="term" value="P:formation of translation preinitiation complex"/>
    <property type="evidence" value="ECO:0007669"/>
    <property type="project" value="TreeGrafter"/>
</dbReference>
<comment type="similarity">
    <text evidence="1">Belongs to the SUI1 family.</text>
</comment>
<evidence type="ECO:0000259" key="4">
    <source>
        <dbReference type="PROSITE" id="PS50296"/>
    </source>
</evidence>
<keyword evidence="2" id="KW-0810">Translation regulation</keyword>
<dbReference type="Proteomes" id="UP000283485">
    <property type="component" value="Unassembled WGS sequence"/>
</dbReference>
<dbReference type="GO" id="GO:0003743">
    <property type="term" value="F:translation initiation factor activity"/>
    <property type="evidence" value="ECO:0007669"/>
    <property type="project" value="UniProtKB-KW"/>
</dbReference>
<dbReference type="InterPro" id="IPR036877">
    <property type="entry name" value="SUI1_dom_sf"/>
</dbReference>
<dbReference type="Proteomes" id="UP000260862">
    <property type="component" value="Unassembled WGS sequence"/>
</dbReference>
<evidence type="ECO:0000256" key="2">
    <source>
        <dbReference type="ARBA" id="ARBA00022845"/>
    </source>
</evidence>
<evidence type="ECO:0000313" key="7">
    <source>
        <dbReference type="EMBL" id="RHF85669.1"/>
    </source>
</evidence>
<evidence type="ECO:0000313" key="10">
    <source>
        <dbReference type="Proteomes" id="UP000260862"/>
    </source>
</evidence>
<keyword evidence="10" id="KW-1185">Reference proteome</keyword>
<organism evidence="5 10">
    <name type="scientific">Phocaeicola plebeius</name>
    <dbReference type="NCBI Taxonomy" id="310297"/>
    <lineage>
        <taxon>Bacteria</taxon>
        <taxon>Pseudomonadati</taxon>
        <taxon>Bacteroidota</taxon>
        <taxon>Bacteroidia</taxon>
        <taxon>Bacteroidales</taxon>
        <taxon>Bacteroidaceae</taxon>
        <taxon>Phocaeicola</taxon>
    </lineage>
</organism>
<dbReference type="InterPro" id="IPR050318">
    <property type="entry name" value="DENR/SUI1_TIF"/>
</dbReference>
<dbReference type="EMBL" id="QRHQ01000050">
    <property type="protein sequence ID" value="RHF85669.1"/>
    <property type="molecule type" value="Genomic_DNA"/>
</dbReference>
<dbReference type="PROSITE" id="PS50296">
    <property type="entry name" value="SUI1"/>
    <property type="match status" value="1"/>
</dbReference>
<dbReference type="Pfam" id="PF01253">
    <property type="entry name" value="SUI1"/>
    <property type="match status" value="1"/>
</dbReference>
<dbReference type="EMBL" id="QSQT01000007">
    <property type="protein sequence ID" value="RGK56938.1"/>
    <property type="molecule type" value="Genomic_DNA"/>
</dbReference>
<gene>
    <name evidence="7" type="ORF">DW653_15700</name>
    <name evidence="8" type="ORF">DWZ34_05175</name>
    <name evidence="6" type="ORF">DXC17_08350</name>
    <name evidence="5" type="ORF">DXD04_04695</name>
</gene>
<reference evidence="9 10" key="1">
    <citation type="submission" date="2018-08" db="EMBL/GenBank/DDBJ databases">
        <title>A genome reference for cultivated species of the human gut microbiota.</title>
        <authorList>
            <person name="Zou Y."/>
            <person name="Xue W."/>
            <person name="Luo G."/>
        </authorList>
    </citation>
    <scope>NUCLEOTIDE SEQUENCE [LARGE SCALE GENOMIC DNA]</scope>
    <source>
        <strain evidence="8 12">AF31-28B-AC</strain>
        <strain evidence="7 11">AM23-23</strain>
        <strain evidence="6 9">OM08-14</strain>
        <strain evidence="5 10">TF10-3AC</strain>
    </source>
</reference>
<feature type="domain" description="SUI1" evidence="4">
    <location>
        <begin position="47"/>
        <end position="107"/>
    </location>
</feature>
<evidence type="ECO:0000256" key="3">
    <source>
        <dbReference type="ARBA" id="ARBA00022917"/>
    </source>
</evidence>